<dbReference type="HOGENOM" id="CLU_2417807_0_0_1"/>
<keyword evidence="1" id="KW-0812">Transmembrane</keyword>
<name>Q54IB6_DICDI</name>
<protein>
    <submittedName>
        <fullName evidence="2">Uncharacterized protein</fullName>
    </submittedName>
</protein>
<proteinExistence type="predicted"/>
<evidence type="ECO:0000313" key="3">
    <source>
        <dbReference type="Proteomes" id="UP000002195"/>
    </source>
</evidence>
<dbReference type="RefSeq" id="XP_636561.1">
    <property type="nucleotide sequence ID" value="XM_631469.1"/>
</dbReference>
<keyword evidence="3" id="KW-1185">Reference proteome</keyword>
<keyword evidence="1" id="KW-0472">Membrane</keyword>
<dbReference type="KEGG" id="ddi:DDB_G0288855"/>
<dbReference type="VEuPathDB" id="AmoebaDB:DDB_G0288855"/>
<keyword evidence="1" id="KW-1133">Transmembrane helix</keyword>
<dbReference type="Proteomes" id="UP000002195">
    <property type="component" value="Unassembled WGS sequence"/>
</dbReference>
<reference evidence="2 3" key="1">
    <citation type="journal article" date="2005" name="Nature">
        <title>The genome of the social amoeba Dictyostelium discoideum.</title>
        <authorList>
            <consortium name="The Dictyostelium discoideum Sequencing Consortium"/>
            <person name="Eichinger L."/>
            <person name="Pachebat J.A."/>
            <person name="Glockner G."/>
            <person name="Rajandream M.A."/>
            <person name="Sucgang R."/>
            <person name="Berriman M."/>
            <person name="Song J."/>
            <person name="Olsen R."/>
            <person name="Szafranski K."/>
            <person name="Xu Q."/>
            <person name="Tunggal B."/>
            <person name="Kummerfeld S."/>
            <person name="Madera M."/>
            <person name="Konfortov B.A."/>
            <person name="Rivero F."/>
            <person name="Bankier A.T."/>
            <person name="Lehmann R."/>
            <person name="Hamlin N."/>
            <person name="Davies R."/>
            <person name="Gaudet P."/>
            <person name="Fey P."/>
            <person name="Pilcher K."/>
            <person name="Chen G."/>
            <person name="Saunders D."/>
            <person name="Sodergren E."/>
            <person name="Davis P."/>
            <person name="Kerhornou A."/>
            <person name="Nie X."/>
            <person name="Hall N."/>
            <person name="Anjard C."/>
            <person name="Hemphill L."/>
            <person name="Bason N."/>
            <person name="Farbrother P."/>
            <person name="Desany B."/>
            <person name="Just E."/>
            <person name="Morio T."/>
            <person name="Rost R."/>
            <person name="Churcher C."/>
            <person name="Cooper J."/>
            <person name="Haydock S."/>
            <person name="van Driessche N."/>
            <person name="Cronin A."/>
            <person name="Goodhead I."/>
            <person name="Muzny D."/>
            <person name="Mourier T."/>
            <person name="Pain A."/>
            <person name="Lu M."/>
            <person name="Harper D."/>
            <person name="Lindsay R."/>
            <person name="Hauser H."/>
            <person name="James K."/>
            <person name="Quiles M."/>
            <person name="Madan Babu M."/>
            <person name="Saito T."/>
            <person name="Buchrieser C."/>
            <person name="Wardroper A."/>
            <person name="Felder M."/>
            <person name="Thangavelu M."/>
            <person name="Johnson D."/>
            <person name="Knights A."/>
            <person name="Loulseged H."/>
            <person name="Mungall K."/>
            <person name="Oliver K."/>
            <person name="Price C."/>
            <person name="Quail M.A."/>
            <person name="Urushihara H."/>
            <person name="Hernandez J."/>
            <person name="Rabbinowitsch E."/>
            <person name="Steffen D."/>
            <person name="Sanders M."/>
            <person name="Ma J."/>
            <person name="Kohara Y."/>
            <person name="Sharp S."/>
            <person name="Simmonds M."/>
            <person name="Spiegler S."/>
            <person name="Tivey A."/>
            <person name="Sugano S."/>
            <person name="White B."/>
            <person name="Walker D."/>
            <person name="Woodward J."/>
            <person name="Winckler T."/>
            <person name="Tanaka Y."/>
            <person name="Shaulsky G."/>
            <person name="Schleicher M."/>
            <person name="Weinstock G."/>
            <person name="Rosenthal A."/>
            <person name="Cox E.C."/>
            <person name="Chisholm R.L."/>
            <person name="Gibbs R."/>
            <person name="Loomis W.F."/>
            <person name="Platzer M."/>
            <person name="Kay R.R."/>
            <person name="Williams J."/>
            <person name="Dear P.H."/>
            <person name="Noegel A.A."/>
            <person name="Barrell B."/>
            <person name="Kuspa A."/>
        </authorList>
    </citation>
    <scope>NUCLEOTIDE SEQUENCE [LARGE SCALE GENOMIC DNA]</scope>
    <source>
        <strain evidence="2 3">AX4</strain>
    </source>
</reference>
<accession>Q54IB6</accession>
<evidence type="ECO:0000256" key="1">
    <source>
        <dbReference type="SAM" id="Phobius"/>
    </source>
</evidence>
<comment type="caution">
    <text evidence="2">The sequence shown here is derived from an EMBL/GenBank/DDBJ whole genome shotgun (WGS) entry which is preliminary data.</text>
</comment>
<dbReference type="InParanoid" id="Q54IB6"/>
<dbReference type="EMBL" id="AAFI02000125">
    <property type="protein sequence ID" value="EAL63049.1"/>
    <property type="molecule type" value="Genomic_DNA"/>
</dbReference>
<feature type="transmembrane region" description="Helical" evidence="1">
    <location>
        <begin position="39"/>
        <end position="59"/>
    </location>
</feature>
<sequence>MVVGTCTNKKKLYKVENLVGCEEKWVVLLLSKWLTKKSIFNNFLKFFYIVYGVIPLYINRLSNLIKKNIKLSNYFLFYFLFFIFYYFFFFSF</sequence>
<dbReference type="PaxDb" id="44689-DDB0188149"/>
<dbReference type="SMR" id="Q54IB6"/>
<dbReference type="AlphaFoldDB" id="Q54IB6"/>
<evidence type="ECO:0000313" key="2">
    <source>
        <dbReference type="EMBL" id="EAL63049.1"/>
    </source>
</evidence>
<dbReference type="GeneID" id="8626846"/>
<gene>
    <name evidence="2" type="ORF">DDB_G0288855</name>
</gene>
<feature type="transmembrane region" description="Helical" evidence="1">
    <location>
        <begin position="71"/>
        <end position="89"/>
    </location>
</feature>
<organism evidence="2 3">
    <name type="scientific">Dictyostelium discoideum</name>
    <name type="common">Social amoeba</name>
    <dbReference type="NCBI Taxonomy" id="44689"/>
    <lineage>
        <taxon>Eukaryota</taxon>
        <taxon>Amoebozoa</taxon>
        <taxon>Evosea</taxon>
        <taxon>Eumycetozoa</taxon>
        <taxon>Dictyostelia</taxon>
        <taxon>Dictyosteliales</taxon>
        <taxon>Dictyosteliaceae</taxon>
        <taxon>Dictyostelium</taxon>
    </lineage>
</organism>